<evidence type="ECO:0000256" key="1">
    <source>
        <dbReference type="ARBA" id="ARBA00008950"/>
    </source>
</evidence>
<keyword evidence="4" id="KW-1185">Reference proteome</keyword>
<dbReference type="GO" id="GO:0016791">
    <property type="term" value="F:phosphatase activity"/>
    <property type="evidence" value="ECO:0007669"/>
    <property type="project" value="TreeGrafter"/>
</dbReference>
<dbReference type="Proteomes" id="UP000612808">
    <property type="component" value="Unassembled WGS sequence"/>
</dbReference>
<dbReference type="PANTHER" id="PTHR42850:SF2">
    <property type="entry name" value="BLL5683 PROTEIN"/>
    <property type="match status" value="1"/>
</dbReference>
<dbReference type="InterPro" id="IPR050126">
    <property type="entry name" value="Ap4A_hydrolase"/>
</dbReference>
<dbReference type="InterPro" id="IPR029052">
    <property type="entry name" value="Metallo-depent_PP-like"/>
</dbReference>
<evidence type="ECO:0000313" key="3">
    <source>
        <dbReference type="EMBL" id="GID13294.1"/>
    </source>
</evidence>
<dbReference type="InterPro" id="IPR024654">
    <property type="entry name" value="Calcineurin-like_PHP_lpxH"/>
</dbReference>
<dbReference type="InterPro" id="IPR011152">
    <property type="entry name" value="Pesterase_MJ0912"/>
</dbReference>
<evidence type="ECO:0000313" key="4">
    <source>
        <dbReference type="Proteomes" id="UP000612808"/>
    </source>
</evidence>
<sequence length="248" mass="26988">MRTAVLADIHGNLPALDAVLAEIDREGIDRIVLNGDIATGPMPAETLDRLADLGDRAVWVHGNAERELVAAYDGRLDPTLPDLVRLPTEYGAGRLDRRHRDLIDGLPLTVDLDVDGLGRVTFCHATGRSDTEMLLVDSPMEKYRAAFDGRTAPTVVLGHTHMPFDRLADRRRFVNPGSVGMPYGGTGAYWVVLGPTVVLRHTPYDTERAAAQLLAAAPEYPGIEDFVRENVRATPSDAEALEVFTALA</sequence>
<dbReference type="Pfam" id="PF12850">
    <property type="entry name" value="Metallophos_2"/>
    <property type="match status" value="1"/>
</dbReference>
<dbReference type="RefSeq" id="WP_203660150.1">
    <property type="nucleotide sequence ID" value="NZ_BAAAZM010000007.1"/>
</dbReference>
<gene>
    <name evidence="3" type="ORF">Aru02nite_41830</name>
</gene>
<dbReference type="PIRSF" id="PIRSF000883">
    <property type="entry name" value="Pesterase_MJ0912"/>
    <property type="match status" value="1"/>
</dbReference>
<organism evidence="3 4">
    <name type="scientific">Actinocatenispora rupis</name>
    <dbReference type="NCBI Taxonomy" id="519421"/>
    <lineage>
        <taxon>Bacteria</taxon>
        <taxon>Bacillati</taxon>
        <taxon>Actinomycetota</taxon>
        <taxon>Actinomycetes</taxon>
        <taxon>Micromonosporales</taxon>
        <taxon>Micromonosporaceae</taxon>
        <taxon>Actinocatenispora</taxon>
    </lineage>
</organism>
<dbReference type="GO" id="GO:0005737">
    <property type="term" value="C:cytoplasm"/>
    <property type="evidence" value="ECO:0007669"/>
    <property type="project" value="TreeGrafter"/>
</dbReference>
<dbReference type="SUPFAM" id="SSF56300">
    <property type="entry name" value="Metallo-dependent phosphatases"/>
    <property type="match status" value="1"/>
</dbReference>
<name>A0A8J3NBF2_9ACTN</name>
<protein>
    <submittedName>
        <fullName evidence="3">Phosphoesterase</fullName>
    </submittedName>
</protein>
<comment type="similarity">
    <text evidence="1">Belongs to the metallophosphoesterase superfamily. YfcE family.</text>
</comment>
<dbReference type="PANTHER" id="PTHR42850">
    <property type="entry name" value="METALLOPHOSPHOESTERASE"/>
    <property type="match status" value="1"/>
</dbReference>
<comment type="caution">
    <text evidence="3">The sequence shown here is derived from an EMBL/GenBank/DDBJ whole genome shotgun (WGS) entry which is preliminary data.</text>
</comment>
<reference evidence="3" key="1">
    <citation type="submission" date="2021-01" db="EMBL/GenBank/DDBJ databases">
        <title>Whole genome shotgun sequence of Actinocatenispora rupis NBRC 107355.</title>
        <authorList>
            <person name="Komaki H."/>
            <person name="Tamura T."/>
        </authorList>
    </citation>
    <scope>NUCLEOTIDE SEQUENCE</scope>
    <source>
        <strain evidence="3">NBRC 107355</strain>
    </source>
</reference>
<proteinExistence type="inferred from homology"/>
<dbReference type="Gene3D" id="3.60.21.10">
    <property type="match status" value="1"/>
</dbReference>
<evidence type="ECO:0000259" key="2">
    <source>
        <dbReference type="Pfam" id="PF12850"/>
    </source>
</evidence>
<dbReference type="EMBL" id="BOMB01000023">
    <property type="protein sequence ID" value="GID13294.1"/>
    <property type="molecule type" value="Genomic_DNA"/>
</dbReference>
<accession>A0A8J3NBF2</accession>
<dbReference type="AlphaFoldDB" id="A0A8J3NBF2"/>
<feature type="domain" description="Calcineurin-like phosphoesterase" evidence="2">
    <location>
        <begin position="1"/>
        <end position="189"/>
    </location>
</feature>